<dbReference type="AlphaFoldDB" id="A0A9Q0ET29"/>
<keyword evidence="4" id="KW-0963">Cytoplasm</keyword>
<evidence type="ECO:0000259" key="12">
    <source>
        <dbReference type="PROSITE" id="PS00388"/>
    </source>
</evidence>
<keyword evidence="14" id="KW-1185">Reference proteome</keyword>
<feature type="domain" description="Proteasome alpha-type subunits" evidence="12">
    <location>
        <begin position="8"/>
        <end position="30"/>
    </location>
</feature>
<reference evidence="13" key="1">
    <citation type="submission" date="2022-07" db="EMBL/GenBank/DDBJ databases">
        <title>Chromosome-level genome of Muraenolepis orangiensis.</title>
        <authorList>
            <person name="Kim J."/>
        </authorList>
    </citation>
    <scope>NUCLEOTIDE SEQUENCE</scope>
    <source>
        <strain evidence="13">KU_S4_2022</strain>
        <tissue evidence="13">Muscle</tissue>
    </source>
</reference>
<evidence type="ECO:0000256" key="4">
    <source>
        <dbReference type="ARBA" id="ARBA00022490"/>
    </source>
</evidence>
<evidence type="ECO:0000256" key="1">
    <source>
        <dbReference type="ARBA" id="ARBA00004123"/>
    </source>
</evidence>
<dbReference type="SUPFAM" id="SSF56235">
    <property type="entry name" value="N-terminal nucleophile aminohydrolases (Ntn hydrolases)"/>
    <property type="match status" value="1"/>
</dbReference>
<evidence type="ECO:0000256" key="2">
    <source>
        <dbReference type="ARBA" id="ARBA00004496"/>
    </source>
</evidence>
<comment type="subcellular location">
    <subcellularLocation>
        <location evidence="2">Cytoplasm</location>
    </subcellularLocation>
    <subcellularLocation>
        <location evidence="1">Nucleus</location>
    </subcellularLocation>
</comment>
<evidence type="ECO:0000256" key="6">
    <source>
        <dbReference type="ARBA" id="ARBA00022942"/>
    </source>
</evidence>
<dbReference type="PROSITE" id="PS51475">
    <property type="entry name" value="PROTEASOME_ALPHA_2"/>
    <property type="match status" value="1"/>
</dbReference>
<evidence type="ECO:0000313" key="13">
    <source>
        <dbReference type="EMBL" id="KAJ3612816.1"/>
    </source>
</evidence>
<keyword evidence="7" id="KW-0007">Acetylation</keyword>
<feature type="compositionally biased region" description="Low complexity" evidence="11">
    <location>
        <begin position="255"/>
        <end position="273"/>
    </location>
</feature>
<evidence type="ECO:0000256" key="11">
    <source>
        <dbReference type="SAM" id="MobiDB-lite"/>
    </source>
</evidence>
<dbReference type="Gene3D" id="3.60.20.10">
    <property type="entry name" value="Glutamine Phosphoribosylpyrophosphate, subunit 1, domain 1"/>
    <property type="match status" value="1"/>
</dbReference>
<keyword evidence="8" id="KW-0539">Nucleus</keyword>
<dbReference type="OrthoDB" id="40134at2759"/>
<dbReference type="Pfam" id="PF00227">
    <property type="entry name" value="Proteasome"/>
    <property type="match status" value="1"/>
</dbReference>
<dbReference type="InterPro" id="IPR023332">
    <property type="entry name" value="Proteasome_alpha-type"/>
</dbReference>
<sequence>MSSIGTGYDLSASTFSPDGRVFQVEYAMKAVENSSTAVAVRCKDGVVFGVEKLVLSKLYEEGSNKRIFNVDRHVGMAVAGLLADARSLSEVAREEASNFRSNYGHNVPLKHLADRVAMYVHAYTLYSAVRPFGCSFILGSYDVDDGPQLYMVDPSGISYGYWGCAIGKAKQAAKTEIEKLQMKDMTCKELVKEVAKIIYIVHDEVKDKAFELDLSWVGEVTNGRHELVPKDIREEAEKYAKDSLEEEDDSDEENMSLSHSTVSFSADENVSSSSEEDRSSLKDDIQGMVFRTKGTALAGELDLYLSWTSSRSLSHSTVSFSADENVSSSSEEDRSSLKDDIQGMVFRTKGTALAGGPIRLKDDVLGKVCCVQDEGDRSGWSWLWSLSHSTVSFSADENVSSSSEEDRSSLKDDIQGMVFRTKGTALAGEFDLYADENVSSSSEEDRSSLKDDIQGMVFRTKGTTLAGEFDLYSDENVSSSSEEDRSSLKDDILGMVFRTKGTALAGLLDEGDRSGWSLSHSTVSFSADENVSSSSEEDRSSLKDDLHGMVFRTKGTALAGRRGPLWLEDQIRLKDDVLGKVCCVQDEGDRSGWFLALEDQIRLKDDVLGKVCCVQDEGDRSGWFLALHLRAAHSLHTDGARHNAFRPSDSCETQIRARDTALGLNSLLFASTEPASSTAVA</sequence>
<keyword evidence="5" id="KW-0597">Phosphoprotein</keyword>
<dbReference type="GO" id="GO:0019773">
    <property type="term" value="C:proteasome core complex, alpha-subunit complex"/>
    <property type="evidence" value="ECO:0007669"/>
    <property type="project" value="UniProtKB-UniRule"/>
</dbReference>
<feature type="compositionally biased region" description="Acidic residues" evidence="11">
    <location>
        <begin position="244"/>
        <end position="254"/>
    </location>
</feature>
<gene>
    <name evidence="13" type="ORF">NHX12_019074</name>
</gene>
<comment type="caution">
    <text evidence="13">The sequence shown here is derived from an EMBL/GenBank/DDBJ whole genome shotgun (WGS) entry which is preliminary data.</text>
</comment>
<name>A0A9Q0ET29_9TELE</name>
<dbReference type="Pfam" id="PF10584">
    <property type="entry name" value="Proteasome_A_N"/>
    <property type="match status" value="1"/>
</dbReference>
<proteinExistence type="inferred from homology"/>
<dbReference type="GO" id="GO:0005829">
    <property type="term" value="C:cytosol"/>
    <property type="evidence" value="ECO:0007669"/>
    <property type="project" value="UniProtKB-ARBA"/>
</dbReference>
<evidence type="ECO:0000256" key="7">
    <source>
        <dbReference type="ARBA" id="ARBA00022990"/>
    </source>
</evidence>
<dbReference type="SMART" id="SM00948">
    <property type="entry name" value="Proteasome_A_N"/>
    <property type="match status" value="1"/>
</dbReference>
<dbReference type="PANTHER" id="PTHR11599">
    <property type="entry name" value="PROTEASOME SUBUNIT ALPHA/BETA"/>
    <property type="match status" value="1"/>
</dbReference>
<dbReference type="InterPro" id="IPR000426">
    <property type="entry name" value="Proteasome_asu_N"/>
</dbReference>
<dbReference type="InterPro" id="IPR001353">
    <property type="entry name" value="Proteasome_sua/b"/>
</dbReference>
<dbReference type="EMBL" id="JANIIK010000035">
    <property type="protein sequence ID" value="KAJ3612816.1"/>
    <property type="molecule type" value="Genomic_DNA"/>
</dbReference>
<evidence type="ECO:0000256" key="5">
    <source>
        <dbReference type="ARBA" id="ARBA00022553"/>
    </source>
</evidence>
<evidence type="ECO:0000256" key="3">
    <source>
        <dbReference type="ARBA" id="ARBA00021338"/>
    </source>
</evidence>
<keyword evidence="6 10" id="KW-0647">Proteasome</keyword>
<evidence type="ECO:0000313" key="14">
    <source>
        <dbReference type="Proteomes" id="UP001148018"/>
    </source>
</evidence>
<evidence type="ECO:0000256" key="10">
    <source>
        <dbReference type="PROSITE-ProRule" id="PRU00808"/>
    </source>
</evidence>
<protein>
    <recommendedName>
        <fullName evidence="3">Proteasome subunit alpha type-3</fullName>
    </recommendedName>
</protein>
<dbReference type="Proteomes" id="UP001148018">
    <property type="component" value="Unassembled WGS sequence"/>
</dbReference>
<evidence type="ECO:0000256" key="8">
    <source>
        <dbReference type="ARBA" id="ARBA00023242"/>
    </source>
</evidence>
<comment type="similarity">
    <text evidence="10">Belongs to the peptidase T1A family.</text>
</comment>
<dbReference type="GO" id="GO:0005634">
    <property type="term" value="C:nucleus"/>
    <property type="evidence" value="ECO:0007669"/>
    <property type="project" value="UniProtKB-SubCell"/>
</dbReference>
<evidence type="ECO:0000256" key="9">
    <source>
        <dbReference type="ARBA" id="ARBA00064317"/>
    </source>
</evidence>
<dbReference type="PROSITE" id="PS00388">
    <property type="entry name" value="PROTEASOME_ALPHA_1"/>
    <property type="match status" value="1"/>
</dbReference>
<feature type="region of interest" description="Disordered" evidence="11">
    <location>
        <begin position="238"/>
        <end position="281"/>
    </location>
</feature>
<dbReference type="InterPro" id="IPR050115">
    <property type="entry name" value="Proteasome_alpha"/>
</dbReference>
<dbReference type="FunFam" id="3.60.20.10:FF:000077">
    <property type="entry name" value="Proteasome subunit alpha type-3"/>
    <property type="match status" value="1"/>
</dbReference>
<feature type="non-terminal residue" evidence="13">
    <location>
        <position position="681"/>
    </location>
</feature>
<accession>A0A9Q0ET29</accession>
<dbReference type="GO" id="GO:0006511">
    <property type="term" value="P:ubiquitin-dependent protein catabolic process"/>
    <property type="evidence" value="ECO:0007669"/>
    <property type="project" value="InterPro"/>
</dbReference>
<dbReference type="InterPro" id="IPR029055">
    <property type="entry name" value="Ntn_hydrolases_N"/>
</dbReference>
<dbReference type="CDD" id="cd03751">
    <property type="entry name" value="proteasome_alpha_type_3"/>
    <property type="match status" value="1"/>
</dbReference>
<comment type="subunit">
    <text evidence="9">The 26S proteasome consists of a 20S proteasome core and two 19S regulatory subunits. The 20S proteasome core is a barrel-shaped complex made of 28 subunits that are arranged in four stacked rings. The two outer rings are each formed by seven alpha subunits, and the two inner rings are formed by seven beta subunits. The proteolytic activity is exerted by three beta-subunits PSMB5, PSMB6 and PSMB7. Interacts with AURKB. Interacts with CDKN1A. Interacts with MDM2 and RB1. Interacts with the C-terminus of TBXA2R isoform 2. Interacts with DNAJB2.</text>
</comment>
<organism evidence="13 14">
    <name type="scientific">Muraenolepis orangiensis</name>
    <name type="common">Patagonian moray cod</name>
    <dbReference type="NCBI Taxonomy" id="630683"/>
    <lineage>
        <taxon>Eukaryota</taxon>
        <taxon>Metazoa</taxon>
        <taxon>Chordata</taxon>
        <taxon>Craniata</taxon>
        <taxon>Vertebrata</taxon>
        <taxon>Euteleostomi</taxon>
        <taxon>Actinopterygii</taxon>
        <taxon>Neopterygii</taxon>
        <taxon>Teleostei</taxon>
        <taxon>Neoteleostei</taxon>
        <taxon>Acanthomorphata</taxon>
        <taxon>Zeiogadaria</taxon>
        <taxon>Gadariae</taxon>
        <taxon>Gadiformes</taxon>
        <taxon>Muraenolepidoidei</taxon>
        <taxon>Muraenolepididae</taxon>
        <taxon>Muraenolepis</taxon>
    </lineage>
</organism>